<dbReference type="GO" id="GO:0019731">
    <property type="term" value="P:antibacterial humoral response"/>
    <property type="evidence" value="ECO:0007669"/>
    <property type="project" value="InterPro"/>
</dbReference>
<reference evidence="10" key="2">
    <citation type="submission" date="2025-04" db="UniProtKB">
        <authorList>
            <consortium name="RefSeq"/>
        </authorList>
    </citation>
    <scope>IDENTIFICATION</scope>
</reference>
<comment type="similarity">
    <text evidence="2">Belongs to the cecropin family.</text>
</comment>
<keyword evidence="5" id="KW-0399">Innate immunity</keyword>
<dbReference type="GeneID" id="113498784"/>
<protein>
    <submittedName>
        <fullName evidence="8">Cecropin D</fullName>
    </submittedName>
    <submittedName>
        <fullName evidence="10">Cecropin-D-like</fullName>
    </submittedName>
</protein>
<sequence length="67" mass="7374">MNFTKILFFVFACFMVFFTVSAAPGNFFKDLEGIGQRVRDAIESAGPAVDVLGRAAALSRGEQQQRE</sequence>
<evidence type="ECO:0000256" key="2">
    <source>
        <dbReference type="ARBA" id="ARBA00010680"/>
    </source>
</evidence>
<dbReference type="Pfam" id="PF00272">
    <property type="entry name" value="Cecropin"/>
    <property type="match status" value="1"/>
</dbReference>
<organism evidence="8">
    <name type="scientific">Trichoplusia ni</name>
    <name type="common">Cabbage looper</name>
    <dbReference type="NCBI Taxonomy" id="7111"/>
    <lineage>
        <taxon>Eukaryota</taxon>
        <taxon>Metazoa</taxon>
        <taxon>Ecdysozoa</taxon>
        <taxon>Arthropoda</taxon>
        <taxon>Hexapoda</taxon>
        <taxon>Insecta</taxon>
        <taxon>Pterygota</taxon>
        <taxon>Neoptera</taxon>
        <taxon>Endopterygota</taxon>
        <taxon>Lepidoptera</taxon>
        <taxon>Glossata</taxon>
        <taxon>Ditrysia</taxon>
        <taxon>Noctuoidea</taxon>
        <taxon>Noctuidae</taxon>
        <taxon>Plusiinae</taxon>
        <taxon>Trichoplusia</taxon>
    </lineage>
</organism>
<dbReference type="KEGG" id="tnl:113498784"/>
<evidence type="ECO:0000256" key="1">
    <source>
        <dbReference type="ARBA" id="ARBA00004613"/>
    </source>
</evidence>
<evidence type="ECO:0000256" key="3">
    <source>
        <dbReference type="ARBA" id="ARBA00022525"/>
    </source>
</evidence>
<evidence type="ECO:0000313" key="8">
    <source>
        <dbReference type="EMBL" id="ABV68873.1"/>
    </source>
</evidence>
<dbReference type="InterPro" id="IPR000875">
    <property type="entry name" value="CecC-like"/>
</dbReference>
<evidence type="ECO:0000313" key="9">
    <source>
        <dbReference type="Proteomes" id="UP000322000"/>
    </source>
</evidence>
<keyword evidence="7" id="KW-0732">Signal</keyword>
<reference evidence="8" key="1">
    <citation type="journal article" date="2007" name="BMC Biol.">
        <title>Immune system responses and fitness costs associated with consumption of bacteria in larvae of Trichoplusia ni.</title>
        <authorList>
            <person name="Freitak D."/>
            <person name="Wheat C.W."/>
            <person name="Heckel D.G."/>
            <person name="Vogel H."/>
        </authorList>
    </citation>
    <scope>NUCLEOTIDE SEQUENCE</scope>
</reference>
<gene>
    <name evidence="10" type="primary">LOC113498784</name>
</gene>
<dbReference type="AlphaFoldDB" id="A9XXC7"/>
<name>A9XXC7_TRINI</name>
<dbReference type="OrthoDB" id="7410372at2759"/>
<accession>A9XXC7</accession>
<evidence type="ECO:0000256" key="4">
    <source>
        <dbReference type="ARBA" id="ARBA00022529"/>
    </source>
</evidence>
<evidence type="ECO:0000256" key="7">
    <source>
        <dbReference type="SAM" id="SignalP"/>
    </source>
</evidence>
<dbReference type="Proteomes" id="UP000322000">
    <property type="component" value="Chromosome 1"/>
</dbReference>
<keyword evidence="6" id="KW-0391">Immunity</keyword>
<feature type="chain" id="PRO_5044728766" evidence="7">
    <location>
        <begin position="23"/>
        <end position="67"/>
    </location>
</feature>
<dbReference type="GO" id="GO:0045087">
    <property type="term" value="P:innate immune response"/>
    <property type="evidence" value="ECO:0007669"/>
    <property type="project" value="UniProtKB-KW"/>
</dbReference>
<keyword evidence="4" id="KW-0929">Antimicrobial</keyword>
<evidence type="ECO:0000256" key="6">
    <source>
        <dbReference type="ARBA" id="ARBA00022859"/>
    </source>
</evidence>
<dbReference type="EMBL" id="EU016406">
    <property type="protein sequence ID" value="ABV68873.1"/>
    <property type="molecule type" value="mRNA"/>
</dbReference>
<evidence type="ECO:0000256" key="5">
    <source>
        <dbReference type="ARBA" id="ARBA00022588"/>
    </source>
</evidence>
<dbReference type="GO" id="GO:0050830">
    <property type="term" value="P:defense response to Gram-positive bacterium"/>
    <property type="evidence" value="ECO:0007669"/>
    <property type="project" value="UniProtKB-ARBA"/>
</dbReference>
<proteinExistence type="evidence at transcript level"/>
<comment type="subcellular location">
    <subcellularLocation>
        <location evidence="1">Secreted</location>
    </subcellularLocation>
</comment>
<evidence type="ECO:0000313" key="10">
    <source>
        <dbReference type="RefSeq" id="XP_026734731.1"/>
    </source>
</evidence>
<keyword evidence="9" id="KW-1185">Reference proteome</keyword>
<keyword evidence="3" id="KW-0964">Secreted</keyword>
<dbReference type="RefSeq" id="XP_026734731.1">
    <property type="nucleotide sequence ID" value="XM_026878930.1"/>
</dbReference>
<feature type="signal peptide" evidence="7">
    <location>
        <begin position="1"/>
        <end position="22"/>
    </location>
</feature>
<dbReference type="GO" id="GO:0005576">
    <property type="term" value="C:extracellular region"/>
    <property type="evidence" value="ECO:0007669"/>
    <property type="project" value="UniProtKB-SubCell"/>
</dbReference>